<keyword evidence="11" id="KW-1133">Transmembrane helix</keyword>
<feature type="active site" description="Proton acceptor" evidence="7">
    <location>
        <position position="183"/>
    </location>
</feature>
<dbReference type="InterPro" id="IPR016182">
    <property type="entry name" value="Cu_amine_oxidase_N-reg"/>
</dbReference>
<evidence type="ECO:0000256" key="4">
    <source>
        <dbReference type="ARBA" id="ARBA00022772"/>
    </source>
</evidence>
<keyword evidence="11" id="KW-0812">Transmembrane</keyword>
<evidence type="ECO:0000256" key="8">
    <source>
        <dbReference type="PIRSR" id="PIRSR600269-51"/>
    </source>
</evidence>
<feature type="region of interest" description="Disordered" evidence="10">
    <location>
        <begin position="77"/>
        <end position="98"/>
    </location>
</feature>
<dbReference type="EC" id="1.4.3.-" evidence="9"/>
<comment type="cofactor">
    <cofactor evidence="1">
        <name>Cu cation</name>
        <dbReference type="ChEBI" id="CHEBI:23378"/>
    </cofactor>
</comment>
<dbReference type="SUPFAM" id="SSF54416">
    <property type="entry name" value="Amine oxidase N-terminal region"/>
    <property type="match status" value="1"/>
</dbReference>
<dbReference type="GO" id="GO:0005507">
    <property type="term" value="F:copper ion binding"/>
    <property type="evidence" value="ECO:0007669"/>
    <property type="project" value="InterPro"/>
</dbReference>
<dbReference type="GO" id="GO:0008131">
    <property type="term" value="F:primary methylamine oxidase activity"/>
    <property type="evidence" value="ECO:0007669"/>
    <property type="project" value="InterPro"/>
</dbReference>
<evidence type="ECO:0000313" key="14">
    <source>
        <dbReference type="EMBL" id="KAJ4370723.1"/>
    </source>
</evidence>
<evidence type="ECO:0000256" key="7">
    <source>
        <dbReference type="PIRSR" id="PIRSR600269-50"/>
    </source>
</evidence>
<dbReference type="OrthoDB" id="3341590at2759"/>
<dbReference type="InterPro" id="IPR015328">
    <property type="entry name" value="DUF1965"/>
</dbReference>
<dbReference type="EMBL" id="JAPEUY010000008">
    <property type="protein sequence ID" value="KAJ4370723.1"/>
    <property type="molecule type" value="Genomic_DNA"/>
</dbReference>
<dbReference type="SUPFAM" id="SSF49998">
    <property type="entry name" value="Amine oxidase catalytic domain"/>
    <property type="match status" value="1"/>
</dbReference>
<dbReference type="PANTHER" id="PTHR10638:SF20">
    <property type="entry name" value="AMINE OXIDASE"/>
    <property type="match status" value="1"/>
</dbReference>
<evidence type="ECO:0000256" key="5">
    <source>
        <dbReference type="ARBA" id="ARBA00023002"/>
    </source>
</evidence>
<comment type="similarity">
    <text evidence="2 9">Belongs to the copper/topaquinone oxidase family.</text>
</comment>
<comment type="PTM">
    <text evidence="8 9">Topaquinone (TPQ) is generated by copper-dependent autoxidation of a specific tyrosyl residue.</text>
</comment>
<evidence type="ECO:0000256" key="9">
    <source>
        <dbReference type="RuleBase" id="RU000672"/>
    </source>
</evidence>
<evidence type="ECO:0000256" key="1">
    <source>
        <dbReference type="ARBA" id="ARBA00001935"/>
    </source>
</evidence>
<keyword evidence="6 9" id="KW-0186">Copper</keyword>
<dbReference type="GO" id="GO:0009308">
    <property type="term" value="P:amine metabolic process"/>
    <property type="evidence" value="ECO:0007669"/>
    <property type="project" value="UniProtKB-UniRule"/>
</dbReference>
<evidence type="ECO:0000256" key="3">
    <source>
        <dbReference type="ARBA" id="ARBA00022723"/>
    </source>
</evidence>
<dbReference type="InterPro" id="IPR000269">
    <property type="entry name" value="Cu_amine_oxidase"/>
</dbReference>
<feature type="compositionally biased region" description="Polar residues" evidence="10">
    <location>
        <begin position="77"/>
        <end position="92"/>
    </location>
</feature>
<accession>A0A9W9CMR1</accession>
<keyword evidence="5 9" id="KW-0560">Oxidoreductase</keyword>
<dbReference type="Pfam" id="PF01179">
    <property type="entry name" value="Cu_amine_oxid"/>
    <property type="match status" value="1"/>
</dbReference>
<dbReference type="Pfam" id="PF09248">
    <property type="entry name" value="DUF1965"/>
    <property type="match status" value="1"/>
</dbReference>
<evidence type="ECO:0000259" key="13">
    <source>
        <dbReference type="Pfam" id="PF09248"/>
    </source>
</evidence>
<comment type="cofactor">
    <cofactor evidence="9">
        <name>Cu cation</name>
        <dbReference type="ChEBI" id="CHEBI:23378"/>
    </cofactor>
    <text evidence="9">Contains 1 topaquinone per subunit.</text>
</comment>
<feature type="active site" description="Schiff-base intermediate with substrate; via topaquinone" evidence="7">
    <location>
        <position position="265"/>
    </location>
</feature>
<protein>
    <recommendedName>
        <fullName evidence="9">Amine oxidase</fullName>
        <ecNumber evidence="9">1.4.3.-</ecNumber>
    </recommendedName>
</protein>
<dbReference type="PANTHER" id="PTHR10638">
    <property type="entry name" value="COPPER AMINE OXIDASE"/>
    <property type="match status" value="1"/>
</dbReference>
<evidence type="ECO:0000259" key="12">
    <source>
        <dbReference type="Pfam" id="PF01179"/>
    </source>
</evidence>
<feature type="modified residue" description="2',4',5'-topaquinone" evidence="8">
    <location>
        <position position="265"/>
    </location>
</feature>
<dbReference type="PRINTS" id="PR00766">
    <property type="entry name" value="CUDAOXIDASE"/>
</dbReference>
<evidence type="ECO:0000256" key="6">
    <source>
        <dbReference type="ARBA" id="ARBA00023008"/>
    </source>
</evidence>
<sequence>MELCVPFWDEDGRVIAWAAFYGVPTSGLGSPTLLALGVSVRLDLTGRNWQDWKATGWYSLGKYYESTDQFRNATFSGTFQKPQPNVDGNWTSTDKHGDPLPLDELPPPVSVAQGTPRFKLDTNEDYVSWMDFSFYFSVSRDVGLSLFDIQYKGQRLAYELSLQEAVTLYTGSEPFASQATFFDTVDGLGSSLVTLVRGYDCPSHATYLNATYSEGNTTKTQADAICVFEFDAGYPIRRHSYPTNYASVAKNIMFTVRTISTVGNYDFMIEYQFFYDGAIEVSVRASGFISATYWDGNGDYGFHIHDYLSGSLHDHVLTFKADLDVLGRANTLQKVELAPESTTYPWSQGIIHDTFKASRSFVDKESSLSWADNDAAIFAVVNKQSPNRFGEFPGYRMKRSAGTSHFTPKKSTNVQKAGASAYYDFYITKQKDTEPRAADSYNQFAPEDPLVDFTKFLDGDSIDQEDVVMWFNLGMHHMPHTGDLPNTMFTSAHSAMRFEPFNYLEGDPSVASNQQVKVHYSDVGSVDGVEEFGKMTANADGDPAAAASDALSLHTIADREDAYATQEQEDGDFALALQLEDEESHNPIGNSTPYRDDPDTEENSEDAVPPRYRDDPDAPISDEEEEANIEAQQQRATTAKRRRFCLPKPSFSSAQNLLPTSKSLRKLPWCALSLALFILAIATGVTLISIHLFHVSPKERAWRSSHSQNFDLKLPALYPALEAGASDECKAGWEKYAASLKCQQEILSPVWDNGDADAVRKARLDPWAYSEWVCDEFCRRSITRMDTPLRNTCGKRTDRFDVVNYGKDGKMYFSKEEKLPQGPVEAQRALIERYDRLCARPEEKRHESSEWGTCAADVWMKWGVVDGRNERTLNSLDKFLDATSKNKVMYGGKVTGSVQIVDGEKRFEVDTGQRRVGPGVGETNCGFCTGDWLERKMRSFEYGALIDSTTGEAMGLAAFDEVMTNTLKRCETKGAKEALERVHKKWTQYGWWCSGKPCHEDRNTTAVVRALLHGMREDDWPLPELRQMAKRKGAPKSALNTLHDTLHGLPCSIWFNENDAVRDIIPSDYRIHHLCSDYCRNAIDRAQQQHGTEFAAAATEKPPYNIFHTWELALMQVDKICRTRSPSAVVRDSTMFCAPGYATLGHPEYIFALSEPSKREILSAFSTALLDLEKRLPRFIPRPGNDAESQRVLLRRGSESVCNGCAAELLVGRNPDYKDRVSEFLEDKDIDGKEYTAVAKKWFVTCARMAGTELSWRDRKRAWEAIGLDRYD</sequence>
<feature type="region of interest" description="Disordered" evidence="10">
    <location>
        <begin position="582"/>
        <end position="639"/>
    </location>
</feature>
<evidence type="ECO:0000256" key="10">
    <source>
        <dbReference type="SAM" id="MobiDB-lite"/>
    </source>
</evidence>
<dbReference type="Proteomes" id="UP001140560">
    <property type="component" value="Unassembled WGS sequence"/>
</dbReference>
<reference evidence="14" key="1">
    <citation type="submission" date="2022-10" db="EMBL/GenBank/DDBJ databases">
        <title>Tapping the CABI collections for fungal endophytes: first genome assemblies for Collariella, Neodidymelliopsis, Ascochyta clinopodiicola, Didymella pomorum, Didymosphaeria variabile, Neocosmospora piperis and Neocucurbitaria cava.</title>
        <authorList>
            <person name="Hill R."/>
        </authorList>
    </citation>
    <scope>NUCLEOTIDE SEQUENCE</scope>
    <source>
        <strain evidence="14">IMI 356814</strain>
    </source>
</reference>
<comment type="caution">
    <text evidence="14">The sequence shown here is derived from an EMBL/GenBank/DDBJ whole genome shotgun (WGS) entry which is preliminary data.</text>
</comment>
<keyword evidence="15" id="KW-1185">Reference proteome</keyword>
<dbReference type="AlphaFoldDB" id="A0A9W9CMR1"/>
<evidence type="ECO:0000313" key="15">
    <source>
        <dbReference type="Proteomes" id="UP001140560"/>
    </source>
</evidence>
<evidence type="ECO:0000256" key="2">
    <source>
        <dbReference type="ARBA" id="ARBA00007983"/>
    </source>
</evidence>
<feature type="domain" description="DUF1965" evidence="13">
    <location>
        <begin position="32"/>
        <end position="98"/>
    </location>
</feature>
<proteinExistence type="inferred from homology"/>
<feature type="domain" description="Copper amine oxidase catalytic" evidence="12">
    <location>
        <begin position="112"/>
        <end position="509"/>
    </location>
</feature>
<dbReference type="Gene3D" id="2.70.98.20">
    <property type="entry name" value="Copper amine oxidase, catalytic domain"/>
    <property type="match status" value="1"/>
</dbReference>
<evidence type="ECO:0000256" key="11">
    <source>
        <dbReference type="SAM" id="Phobius"/>
    </source>
</evidence>
<dbReference type="GO" id="GO:0048038">
    <property type="term" value="F:quinone binding"/>
    <property type="evidence" value="ECO:0007669"/>
    <property type="project" value="InterPro"/>
</dbReference>
<dbReference type="GO" id="GO:0005886">
    <property type="term" value="C:plasma membrane"/>
    <property type="evidence" value="ECO:0007669"/>
    <property type="project" value="TreeGrafter"/>
</dbReference>
<keyword evidence="4 7" id="KW-0801">TPQ</keyword>
<organism evidence="14 15">
    <name type="scientific">Neocucurbitaria cava</name>
    <dbReference type="NCBI Taxonomy" id="798079"/>
    <lineage>
        <taxon>Eukaryota</taxon>
        <taxon>Fungi</taxon>
        <taxon>Dikarya</taxon>
        <taxon>Ascomycota</taxon>
        <taxon>Pezizomycotina</taxon>
        <taxon>Dothideomycetes</taxon>
        <taxon>Pleosporomycetidae</taxon>
        <taxon>Pleosporales</taxon>
        <taxon>Pleosporineae</taxon>
        <taxon>Cucurbitariaceae</taxon>
        <taxon>Neocucurbitaria</taxon>
    </lineage>
</organism>
<feature type="transmembrane region" description="Helical" evidence="11">
    <location>
        <begin position="671"/>
        <end position="693"/>
    </location>
</feature>
<dbReference type="InterPro" id="IPR015798">
    <property type="entry name" value="Cu_amine_oxidase_C"/>
</dbReference>
<keyword evidence="3 9" id="KW-0479">Metal-binding</keyword>
<dbReference type="InterPro" id="IPR036460">
    <property type="entry name" value="Cu_amine_oxidase_C_sf"/>
</dbReference>
<keyword evidence="11" id="KW-0472">Membrane</keyword>
<gene>
    <name evidence="14" type="ORF">N0V83_005244</name>
</gene>
<name>A0A9W9CMR1_9PLEO</name>